<dbReference type="InterPro" id="IPR014430">
    <property type="entry name" value="Scs7"/>
</dbReference>
<comment type="subcellular location">
    <subcellularLocation>
        <location evidence="2">Endoplasmic reticulum membrane</location>
        <topology evidence="2">Multi-pass membrane protein</topology>
    </subcellularLocation>
</comment>
<dbReference type="RefSeq" id="WP_188647190.1">
    <property type="nucleotide sequence ID" value="NZ_BMHQ01000004.1"/>
</dbReference>
<evidence type="ECO:0000256" key="1">
    <source>
        <dbReference type="ARBA" id="ARBA00001947"/>
    </source>
</evidence>
<dbReference type="GO" id="GO:0005506">
    <property type="term" value="F:iron ion binding"/>
    <property type="evidence" value="ECO:0007669"/>
    <property type="project" value="InterPro"/>
</dbReference>
<keyword evidence="11" id="KW-0443">Lipid metabolism</keyword>
<evidence type="ECO:0000256" key="14">
    <source>
        <dbReference type="SAM" id="Phobius"/>
    </source>
</evidence>
<dbReference type="GO" id="GO:0006633">
    <property type="term" value="P:fatty acid biosynthetic process"/>
    <property type="evidence" value="ECO:0007669"/>
    <property type="project" value="UniProtKB-KW"/>
</dbReference>
<dbReference type="InterPro" id="IPR006694">
    <property type="entry name" value="Fatty_acid_hydroxylase"/>
</dbReference>
<dbReference type="PANTHER" id="PTHR12863">
    <property type="entry name" value="FATTY ACID HYDROXYLASE"/>
    <property type="match status" value="1"/>
</dbReference>
<keyword evidence="13" id="KW-0275">Fatty acid biosynthesis</keyword>
<dbReference type="GO" id="GO:0080132">
    <property type="term" value="F:fatty acid 2-hydroxylase activity"/>
    <property type="evidence" value="ECO:0007669"/>
    <property type="project" value="InterPro"/>
</dbReference>
<evidence type="ECO:0000256" key="10">
    <source>
        <dbReference type="ARBA" id="ARBA00023002"/>
    </source>
</evidence>
<dbReference type="Pfam" id="PF04116">
    <property type="entry name" value="FA_hydroxylase"/>
    <property type="match status" value="1"/>
</dbReference>
<evidence type="ECO:0000313" key="17">
    <source>
        <dbReference type="Proteomes" id="UP000625210"/>
    </source>
</evidence>
<evidence type="ECO:0000256" key="7">
    <source>
        <dbReference type="ARBA" id="ARBA00022832"/>
    </source>
</evidence>
<keyword evidence="8" id="KW-0862">Zinc</keyword>
<dbReference type="Proteomes" id="UP000625210">
    <property type="component" value="Unassembled WGS sequence"/>
</dbReference>
<feature type="domain" description="Fatty acid hydroxylase" evidence="15">
    <location>
        <begin position="41"/>
        <end position="182"/>
    </location>
</feature>
<reference evidence="16" key="1">
    <citation type="journal article" date="2014" name="Int. J. Syst. Evol. Microbiol.">
        <title>Complete genome sequence of Corynebacterium casei LMG S-19264T (=DSM 44701T), isolated from a smear-ripened cheese.</title>
        <authorList>
            <consortium name="US DOE Joint Genome Institute (JGI-PGF)"/>
            <person name="Walter F."/>
            <person name="Albersmeier A."/>
            <person name="Kalinowski J."/>
            <person name="Ruckert C."/>
        </authorList>
    </citation>
    <scope>NUCLEOTIDE SEQUENCE</scope>
    <source>
        <strain evidence="16">CGMCC 1.15179</strain>
    </source>
</reference>
<evidence type="ECO:0000313" key="16">
    <source>
        <dbReference type="EMBL" id="GGE13785.1"/>
    </source>
</evidence>
<evidence type="ECO:0000256" key="6">
    <source>
        <dbReference type="ARBA" id="ARBA00022824"/>
    </source>
</evidence>
<dbReference type="EMBL" id="BMHQ01000004">
    <property type="protein sequence ID" value="GGE13785.1"/>
    <property type="molecule type" value="Genomic_DNA"/>
</dbReference>
<evidence type="ECO:0000256" key="12">
    <source>
        <dbReference type="ARBA" id="ARBA00023136"/>
    </source>
</evidence>
<protein>
    <submittedName>
        <fullName evidence="16">Fatty acid hydroxylase</fullName>
    </submittedName>
</protein>
<dbReference type="AlphaFoldDB" id="A0A8J2VBU8"/>
<comment type="caution">
    <text evidence="16">The sequence shown here is derived from an EMBL/GenBank/DDBJ whole genome shotgun (WGS) entry which is preliminary data.</text>
</comment>
<organism evidence="16 17">
    <name type="scientific">Marinithermofilum abyssi</name>
    <dbReference type="NCBI Taxonomy" id="1571185"/>
    <lineage>
        <taxon>Bacteria</taxon>
        <taxon>Bacillati</taxon>
        <taxon>Bacillota</taxon>
        <taxon>Bacilli</taxon>
        <taxon>Bacillales</taxon>
        <taxon>Thermoactinomycetaceae</taxon>
        <taxon>Marinithermofilum</taxon>
    </lineage>
</organism>
<evidence type="ECO:0000256" key="13">
    <source>
        <dbReference type="ARBA" id="ARBA00023160"/>
    </source>
</evidence>
<keyword evidence="17" id="KW-1185">Reference proteome</keyword>
<keyword evidence="3" id="KW-0444">Lipid biosynthesis</keyword>
<dbReference type="GO" id="GO:0016020">
    <property type="term" value="C:membrane"/>
    <property type="evidence" value="ECO:0007669"/>
    <property type="project" value="InterPro"/>
</dbReference>
<name>A0A8J2VBU8_9BACL</name>
<evidence type="ECO:0000256" key="11">
    <source>
        <dbReference type="ARBA" id="ARBA00023098"/>
    </source>
</evidence>
<comment type="cofactor">
    <cofactor evidence="1">
        <name>Zn(2+)</name>
        <dbReference type="ChEBI" id="CHEBI:29105"/>
    </cofactor>
</comment>
<reference evidence="16" key="2">
    <citation type="submission" date="2020-09" db="EMBL/GenBank/DDBJ databases">
        <authorList>
            <person name="Sun Q."/>
            <person name="Zhou Y."/>
        </authorList>
    </citation>
    <scope>NUCLEOTIDE SEQUENCE</scope>
    <source>
        <strain evidence="16">CGMCC 1.15179</strain>
    </source>
</reference>
<evidence type="ECO:0000256" key="2">
    <source>
        <dbReference type="ARBA" id="ARBA00004477"/>
    </source>
</evidence>
<keyword evidence="6" id="KW-0256">Endoplasmic reticulum</keyword>
<feature type="transmembrane region" description="Helical" evidence="14">
    <location>
        <begin position="12"/>
        <end position="30"/>
    </location>
</feature>
<feature type="transmembrane region" description="Helical" evidence="14">
    <location>
        <begin position="89"/>
        <end position="109"/>
    </location>
</feature>
<keyword evidence="12 14" id="KW-0472">Membrane</keyword>
<keyword evidence="5" id="KW-0479">Metal-binding</keyword>
<keyword evidence="7" id="KW-0276">Fatty acid metabolism</keyword>
<evidence type="ECO:0000259" key="15">
    <source>
        <dbReference type="Pfam" id="PF04116"/>
    </source>
</evidence>
<dbReference type="PANTHER" id="PTHR12863:SF1">
    <property type="entry name" value="FATTY ACID 2-HYDROXYLASE"/>
    <property type="match status" value="1"/>
</dbReference>
<sequence>MDKYVKEYFGFFDIWVMWLLFLTGLTGTFFHFSGSVVLVLLAGMLAYALSEYSIHRFIFHMKPPVKPFFLKLLKRLHYDHHEIPDQLHLLFLPLWFSLPLFVLTGGIVYLLLGDIWLTVAMVTGSMAFHLYYEWVHYVAHRPIIPRTRWGKWMKKYHLRHHFKNEHYWYGVTNPTTDWFFGTYKKEKEVPMSRTARKLDRPVEDMGS</sequence>
<evidence type="ECO:0000256" key="5">
    <source>
        <dbReference type="ARBA" id="ARBA00022723"/>
    </source>
</evidence>
<keyword evidence="4 14" id="KW-0812">Transmembrane</keyword>
<proteinExistence type="predicted"/>
<evidence type="ECO:0000256" key="9">
    <source>
        <dbReference type="ARBA" id="ARBA00022989"/>
    </source>
</evidence>
<gene>
    <name evidence="16" type="ORF">GCM10011571_14060</name>
</gene>
<evidence type="ECO:0000256" key="4">
    <source>
        <dbReference type="ARBA" id="ARBA00022692"/>
    </source>
</evidence>
<evidence type="ECO:0000256" key="8">
    <source>
        <dbReference type="ARBA" id="ARBA00022833"/>
    </source>
</evidence>
<evidence type="ECO:0000256" key="3">
    <source>
        <dbReference type="ARBA" id="ARBA00022516"/>
    </source>
</evidence>
<keyword evidence="9 14" id="KW-1133">Transmembrane helix</keyword>
<feature type="transmembrane region" description="Helical" evidence="14">
    <location>
        <begin position="36"/>
        <end position="54"/>
    </location>
</feature>
<accession>A0A8J2VBU8</accession>
<keyword evidence="10" id="KW-0560">Oxidoreductase</keyword>